<comment type="caution">
    <text evidence="1">The sequence shown here is derived from an EMBL/GenBank/DDBJ whole genome shotgun (WGS) entry which is preliminary data.</text>
</comment>
<gene>
    <name evidence="1" type="ORF">HOLleu_22115</name>
</gene>
<name>A0A9Q1BY37_HOLLE</name>
<keyword evidence="2" id="KW-1185">Reference proteome</keyword>
<proteinExistence type="predicted"/>
<reference evidence="1" key="1">
    <citation type="submission" date="2021-10" db="EMBL/GenBank/DDBJ databases">
        <title>Tropical sea cucumber genome reveals ecological adaptation and Cuvierian tubules defense mechanism.</title>
        <authorList>
            <person name="Chen T."/>
        </authorList>
    </citation>
    <scope>NUCLEOTIDE SEQUENCE</scope>
    <source>
        <strain evidence="1">Nanhai2018</strain>
        <tissue evidence="1">Muscle</tissue>
    </source>
</reference>
<dbReference type="Proteomes" id="UP001152320">
    <property type="component" value="Chromosome 10"/>
</dbReference>
<protein>
    <submittedName>
        <fullName evidence="1">Uncharacterized protein</fullName>
    </submittedName>
</protein>
<evidence type="ECO:0000313" key="1">
    <source>
        <dbReference type="EMBL" id="KAJ8035036.1"/>
    </source>
</evidence>
<organism evidence="1 2">
    <name type="scientific">Holothuria leucospilota</name>
    <name type="common">Black long sea cucumber</name>
    <name type="synonym">Mertensiothuria leucospilota</name>
    <dbReference type="NCBI Taxonomy" id="206669"/>
    <lineage>
        <taxon>Eukaryota</taxon>
        <taxon>Metazoa</taxon>
        <taxon>Echinodermata</taxon>
        <taxon>Eleutherozoa</taxon>
        <taxon>Echinozoa</taxon>
        <taxon>Holothuroidea</taxon>
        <taxon>Aspidochirotacea</taxon>
        <taxon>Aspidochirotida</taxon>
        <taxon>Holothuriidae</taxon>
        <taxon>Holothuria</taxon>
    </lineage>
</organism>
<accession>A0A9Q1BY37</accession>
<evidence type="ECO:0000313" key="2">
    <source>
        <dbReference type="Proteomes" id="UP001152320"/>
    </source>
</evidence>
<sequence length="66" mass="7647">MIWRRKVMEVTLSTKTVVEHGFGGETQKTKEVTGEHANNCTFNLNRKETVSRKCIGICHSLEWPWL</sequence>
<dbReference type="AlphaFoldDB" id="A0A9Q1BY37"/>
<dbReference type="EMBL" id="JAIZAY010000010">
    <property type="protein sequence ID" value="KAJ8035036.1"/>
    <property type="molecule type" value="Genomic_DNA"/>
</dbReference>